<feature type="region of interest" description="Disordered" evidence="1">
    <location>
        <begin position="618"/>
        <end position="640"/>
    </location>
</feature>
<feature type="region of interest" description="Disordered" evidence="1">
    <location>
        <begin position="114"/>
        <end position="142"/>
    </location>
</feature>
<comment type="caution">
    <text evidence="2">The sequence shown here is derived from an EMBL/GenBank/DDBJ whole genome shotgun (WGS) entry which is preliminary data.</text>
</comment>
<dbReference type="AlphaFoldDB" id="A0AAD9NZ44"/>
<feature type="compositionally biased region" description="Basic and acidic residues" evidence="1">
    <location>
        <begin position="114"/>
        <end position="130"/>
    </location>
</feature>
<feature type="compositionally biased region" description="Polar residues" evidence="1">
    <location>
        <begin position="621"/>
        <end position="633"/>
    </location>
</feature>
<dbReference type="EMBL" id="JAODUO010000243">
    <property type="protein sequence ID" value="KAK2185158.1"/>
    <property type="molecule type" value="Genomic_DNA"/>
</dbReference>
<feature type="compositionally biased region" description="Polar residues" evidence="1">
    <location>
        <begin position="500"/>
        <end position="510"/>
    </location>
</feature>
<evidence type="ECO:0000313" key="3">
    <source>
        <dbReference type="Proteomes" id="UP001209878"/>
    </source>
</evidence>
<feature type="compositionally biased region" description="Low complexity" evidence="1">
    <location>
        <begin position="477"/>
        <end position="499"/>
    </location>
</feature>
<gene>
    <name evidence="2" type="ORF">NP493_244g00004</name>
</gene>
<protein>
    <submittedName>
        <fullName evidence="2">Uncharacterized protein</fullName>
    </submittedName>
</protein>
<feature type="region of interest" description="Disordered" evidence="1">
    <location>
        <begin position="460"/>
        <end position="532"/>
    </location>
</feature>
<evidence type="ECO:0000256" key="1">
    <source>
        <dbReference type="SAM" id="MobiDB-lite"/>
    </source>
</evidence>
<accession>A0AAD9NZ44</accession>
<evidence type="ECO:0000313" key="2">
    <source>
        <dbReference type="EMBL" id="KAK2185158.1"/>
    </source>
</evidence>
<sequence length="851" mass="94062">MRLKSRHHPRGGYRQRHHRRGPKLRFSKLFIACHAASDSDTDVDEVQQNDSHVQQRHLRCNAGTRYEVRRYEEMESRISFSSDEECLIAGETRAIVAPPGDMSSAYVFSSIKTPHEDLPRNEPTSHDEASATRPGQTEPNYHHSDMQALLDADLSDDDADTPCFRGNNIANRPLTGNGLDHVVFSFQRQFLLSNPRQQNWPWNTAVGGPTAETDSAPGLHTMFHESSSGRRHLSSGSAKTVSMPHKDEGCVNALAPQENLKFDKTPLRDSVRDIKADSDVFEAFSTEELFGVASVFDITDDEASEVAKNPCSAKTTRLVDETTSPRSKVPAPQSISCEDDKAHEDSDVDYGDDIRAMFGDSHVGDAECDSMSRLEAGVSHSTNSGELKSVYSNICELMNGTRSISPLTFSEVFSDFNGTEAIAECDYDVISDHDSTDVPNAAETFHEHLRHEWNSVCMTDSSVDSDSDSDTDDLDNTLDTTDTYLTDSSESLELSTHTSNASEESVSLDSTDLENPFAGSDDSPPALFSRGTDNDSISVSDVSLTDRNSLISLQSAATSNSDSLLNENTRVLFLMTDDDRRPPVRWSPRYQSPMGSVNSDSLINGQNRDLFMSGNWDDQMVGNSQHSQNDTPPSDSPADDWYVYDDRLTAELNSLRHLVDMRNYLRSQQRGIVGPPTYEECTVVPPVENEAGVSQPEETVPETSPDPPPPYTEHTHTESPPPDYEQLSDHSVTVETPPGSLARLFQPNSTVSNRTQQDQLNNDLEDHPAEHQTNDAVIDEPTNSSAMLDLGNEAQCQSSGHDSMSSVRSNAPSYHHPVFSLGHHLPLRWNTTAGVNQWASSHMWASFRTPS</sequence>
<feature type="region of interest" description="Disordered" evidence="1">
    <location>
        <begin position="211"/>
        <end position="244"/>
    </location>
</feature>
<name>A0AAD9NZ44_RIDPI</name>
<proteinExistence type="predicted"/>
<feature type="compositionally biased region" description="Polar residues" evidence="1">
    <location>
        <begin position="746"/>
        <end position="757"/>
    </location>
</feature>
<dbReference type="Proteomes" id="UP001209878">
    <property type="component" value="Unassembled WGS sequence"/>
</dbReference>
<keyword evidence="3" id="KW-1185">Reference proteome</keyword>
<reference evidence="2" key="1">
    <citation type="journal article" date="2023" name="Mol. Biol. Evol.">
        <title>Third-Generation Sequencing Reveals the Adaptive Role of the Epigenome in Three Deep-Sea Polychaetes.</title>
        <authorList>
            <person name="Perez M."/>
            <person name="Aroh O."/>
            <person name="Sun Y."/>
            <person name="Lan Y."/>
            <person name="Juniper S.K."/>
            <person name="Young C.R."/>
            <person name="Angers B."/>
            <person name="Qian P.Y."/>
        </authorList>
    </citation>
    <scope>NUCLEOTIDE SEQUENCE</scope>
    <source>
        <strain evidence="2">R07B-5</strain>
    </source>
</reference>
<feature type="compositionally biased region" description="Acidic residues" evidence="1">
    <location>
        <begin position="463"/>
        <end position="476"/>
    </location>
</feature>
<feature type="region of interest" description="Disordered" evidence="1">
    <location>
        <begin position="315"/>
        <end position="345"/>
    </location>
</feature>
<feature type="region of interest" description="Disordered" evidence="1">
    <location>
        <begin position="689"/>
        <end position="757"/>
    </location>
</feature>
<organism evidence="2 3">
    <name type="scientific">Ridgeia piscesae</name>
    <name type="common">Tubeworm</name>
    <dbReference type="NCBI Taxonomy" id="27915"/>
    <lineage>
        <taxon>Eukaryota</taxon>
        <taxon>Metazoa</taxon>
        <taxon>Spiralia</taxon>
        <taxon>Lophotrochozoa</taxon>
        <taxon>Annelida</taxon>
        <taxon>Polychaeta</taxon>
        <taxon>Sedentaria</taxon>
        <taxon>Canalipalpata</taxon>
        <taxon>Sabellida</taxon>
        <taxon>Siboglinidae</taxon>
        <taxon>Ridgeia</taxon>
    </lineage>
</organism>